<dbReference type="SUPFAM" id="SSF143422">
    <property type="entry name" value="Transposase IS200-like"/>
    <property type="match status" value="1"/>
</dbReference>
<gene>
    <name evidence="2" type="primary">tnpA</name>
    <name evidence="2" type="ORF">IPP15_08035</name>
</gene>
<sequence>MGQSLVKNYVHIVFSTKHRQHLIHPPVEEELHHYLGGTCKALECSPLIVGGFTDHIHILCMLSKKIALMKLVEQVKSSSSKWIKSKGDGYVNFYWQDGYGAFSVNPKGIERVTAYIKNQKQHHQKKTFQDEYRAYLKKYEIEYDERYVWD</sequence>
<dbReference type="InterPro" id="IPR036515">
    <property type="entry name" value="Transposase_17_sf"/>
</dbReference>
<dbReference type="GO" id="GO:0006313">
    <property type="term" value="P:DNA transposition"/>
    <property type="evidence" value="ECO:0007669"/>
    <property type="project" value="InterPro"/>
</dbReference>
<dbReference type="Pfam" id="PF01797">
    <property type="entry name" value="Y1_Tnp"/>
    <property type="match status" value="1"/>
</dbReference>
<comment type="caution">
    <text evidence="2">The sequence shown here is derived from an EMBL/GenBank/DDBJ whole genome shotgun (WGS) entry which is preliminary data.</text>
</comment>
<name>A0A9D7XMK2_9BACT</name>
<organism evidence="2 3">
    <name type="scientific">Candidatus Opimibacter skivensis</name>
    <dbReference type="NCBI Taxonomy" id="2982028"/>
    <lineage>
        <taxon>Bacteria</taxon>
        <taxon>Pseudomonadati</taxon>
        <taxon>Bacteroidota</taxon>
        <taxon>Saprospiria</taxon>
        <taxon>Saprospirales</taxon>
        <taxon>Saprospiraceae</taxon>
        <taxon>Candidatus Opimibacter</taxon>
    </lineage>
</organism>
<dbReference type="GO" id="GO:0003677">
    <property type="term" value="F:DNA binding"/>
    <property type="evidence" value="ECO:0007669"/>
    <property type="project" value="InterPro"/>
</dbReference>
<dbReference type="EMBL" id="JADKGY010000006">
    <property type="protein sequence ID" value="MBK9982359.1"/>
    <property type="molecule type" value="Genomic_DNA"/>
</dbReference>
<feature type="domain" description="Transposase IS200-like" evidence="1">
    <location>
        <begin position="6"/>
        <end position="119"/>
    </location>
</feature>
<evidence type="ECO:0000313" key="3">
    <source>
        <dbReference type="Proteomes" id="UP000808337"/>
    </source>
</evidence>
<dbReference type="PANTHER" id="PTHR33360:SF2">
    <property type="entry name" value="TRANSPOSASE FOR INSERTION SEQUENCE ELEMENT IS200"/>
    <property type="match status" value="1"/>
</dbReference>
<dbReference type="Proteomes" id="UP000808337">
    <property type="component" value="Unassembled WGS sequence"/>
</dbReference>
<dbReference type="InterPro" id="IPR002686">
    <property type="entry name" value="Transposase_17"/>
</dbReference>
<evidence type="ECO:0000259" key="1">
    <source>
        <dbReference type="SMART" id="SM01321"/>
    </source>
</evidence>
<dbReference type="AlphaFoldDB" id="A0A9D7XMK2"/>
<proteinExistence type="predicted"/>
<reference evidence="2 3" key="1">
    <citation type="submission" date="2020-10" db="EMBL/GenBank/DDBJ databases">
        <title>Connecting structure to function with the recovery of over 1000 high-quality activated sludge metagenome-assembled genomes encoding full-length rRNA genes using long-read sequencing.</title>
        <authorList>
            <person name="Singleton C.M."/>
            <person name="Petriglieri F."/>
            <person name="Kristensen J.M."/>
            <person name="Kirkegaard R.H."/>
            <person name="Michaelsen T.Y."/>
            <person name="Andersen M.H."/>
            <person name="Karst S.M."/>
            <person name="Dueholm M.S."/>
            <person name="Nielsen P.H."/>
            <person name="Albertsen M."/>
        </authorList>
    </citation>
    <scope>NUCLEOTIDE SEQUENCE [LARGE SCALE GENOMIC DNA]</scope>
    <source>
        <strain evidence="2">Ribe_18-Q3-R11-54_MAXAC.273</strain>
    </source>
</reference>
<protein>
    <submittedName>
        <fullName evidence="2">IS200/IS605 family transposase</fullName>
    </submittedName>
</protein>
<accession>A0A9D7XMK2</accession>
<dbReference type="PANTHER" id="PTHR33360">
    <property type="entry name" value="TRANSPOSASE FOR INSERTION SEQUENCE ELEMENT IS200"/>
    <property type="match status" value="1"/>
</dbReference>
<dbReference type="NCBIfam" id="NF033573">
    <property type="entry name" value="transpos_IS200"/>
    <property type="match status" value="1"/>
</dbReference>
<dbReference type="SMART" id="SM01321">
    <property type="entry name" value="Y1_Tnp"/>
    <property type="match status" value="1"/>
</dbReference>
<evidence type="ECO:0000313" key="2">
    <source>
        <dbReference type="EMBL" id="MBK9982359.1"/>
    </source>
</evidence>
<dbReference type="Gene3D" id="3.30.70.1290">
    <property type="entry name" value="Transposase IS200-like"/>
    <property type="match status" value="1"/>
</dbReference>
<dbReference type="GO" id="GO:0004803">
    <property type="term" value="F:transposase activity"/>
    <property type="evidence" value="ECO:0007669"/>
    <property type="project" value="InterPro"/>
</dbReference>